<dbReference type="GO" id="GO:0004129">
    <property type="term" value="F:cytochrome-c oxidase activity"/>
    <property type="evidence" value="ECO:0007669"/>
    <property type="project" value="UniProtKB-EC"/>
</dbReference>
<comment type="cofactor">
    <cofactor evidence="13">
        <name>Cu cation</name>
        <dbReference type="ChEBI" id="CHEBI:23378"/>
    </cofactor>
    <text evidence="13">Binds a copper A center.</text>
</comment>
<gene>
    <name evidence="18" type="primary">cox2</name>
</gene>
<evidence type="ECO:0000256" key="9">
    <source>
        <dbReference type="ARBA" id="ARBA00022989"/>
    </source>
</evidence>
<name>A0A8F0FF00_9PHAE</name>
<keyword evidence="15" id="KW-0732">Signal</keyword>
<dbReference type="PROSITE" id="PS00078">
    <property type="entry name" value="COX2"/>
    <property type="match status" value="1"/>
</dbReference>
<dbReference type="Gene3D" id="1.10.287.90">
    <property type="match status" value="1"/>
</dbReference>
<dbReference type="PROSITE" id="PS50999">
    <property type="entry name" value="COX2_TM"/>
    <property type="match status" value="1"/>
</dbReference>
<feature type="chain" id="PRO_5034347910" description="Cytochrome c oxidase subunit 2" evidence="15">
    <location>
        <begin position="24"/>
        <end position="277"/>
    </location>
</feature>
<keyword evidence="13 18" id="KW-0496">Mitochondrion</keyword>
<keyword evidence="13" id="KW-0999">Mitochondrion inner membrane</keyword>
<proteinExistence type="inferred from homology"/>
<keyword evidence="8 13" id="KW-0249">Electron transport</keyword>
<dbReference type="Pfam" id="PF00116">
    <property type="entry name" value="COX2"/>
    <property type="match status" value="1"/>
</dbReference>
<dbReference type="SUPFAM" id="SSF49503">
    <property type="entry name" value="Cupredoxins"/>
    <property type="match status" value="1"/>
</dbReference>
<dbReference type="InterPro" id="IPR002429">
    <property type="entry name" value="CcO_II-like_C"/>
</dbReference>
<evidence type="ECO:0000256" key="2">
    <source>
        <dbReference type="ARBA" id="ARBA00007866"/>
    </source>
</evidence>
<dbReference type="PANTHER" id="PTHR22888:SF9">
    <property type="entry name" value="CYTOCHROME C OXIDASE SUBUNIT 2"/>
    <property type="match status" value="1"/>
</dbReference>
<protein>
    <recommendedName>
        <fullName evidence="13">Cytochrome c oxidase subunit 2</fullName>
    </recommendedName>
</protein>
<keyword evidence="11 13" id="KW-0472">Membrane</keyword>
<dbReference type="InterPro" id="IPR045187">
    <property type="entry name" value="CcO_II"/>
</dbReference>
<evidence type="ECO:0000256" key="8">
    <source>
        <dbReference type="ARBA" id="ARBA00022982"/>
    </source>
</evidence>
<accession>A0A8F0FF00</accession>
<dbReference type="Pfam" id="PF02790">
    <property type="entry name" value="COX2_TM"/>
    <property type="match status" value="1"/>
</dbReference>
<evidence type="ECO:0000256" key="12">
    <source>
        <dbReference type="ARBA" id="ARBA00049512"/>
    </source>
</evidence>
<dbReference type="PANTHER" id="PTHR22888">
    <property type="entry name" value="CYTOCHROME C OXIDASE, SUBUNIT II"/>
    <property type="match status" value="1"/>
</dbReference>
<dbReference type="CDD" id="cd13912">
    <property type="entry name" value="CcO_II_C"/>
    <property type="match status" value="1"/>
</dbReference>
<dbReference type="InterPro" id="IPR036257">
    <property type="entry name" value="Cyt_c_oxidase_su2_TM_sf"/>
</dbReference>
<evidence type="ECO:0000256" key="4">
    <source>
        <dbReference type="ARBA" id="ARBA00022660"/>
    </source>
</evidence>
<evidence type="ECO:0000256" key="7">
    <source>
        <dbReference type="ARBA" id="ARBA00022967"/>
    </source>
</evidence>
<dbReference type="InterPro" id="IPR001505">
    <property type="entry name" value="Copper_CuA"/>
</dbReference>
<dbReference type="PRINTS" id="PR01166">
    <property type="entry name" value="CYCOXIDASEII"/>
</dbReference>
<keyword evidence="3 13" id="KW-0813">Transport</keyword>
<dbReference type="GO" id="GO:0005743">
    <property type="term" value="C:mitochondrial inner membrane"/>
    <property type="evidence" value="ECO:0007669"/>
    <property type="project" value="UniProtKB-SubCell"/>
</dbReference>
<comment type="function">
    <text evidence="13">Component of the cytochrome c oxidase, the last enzyme in the mitochondrial electron transport chain which drives oxidative phosphorylation. The respiratory chain contains 3 multisubunit complexes succinate dehydrogenase (complex II, CII), ubiquinol-cytochrome c oxidoreductase (cytochrome b-c1 complex, complex III, CIII) and cytochrome c oxidase (complex IV, CIV), that cooperate to transfer electrons derived from NADH and succinate to molecular oxygen, creating an electrochemical gradient over the inner membrane that drives transmembrane transport and the ATP synthase. Cytochrome c oxidase is the component of the respiratory chain that catalyzes the reduction of oxygen to water. Electrons originating from reduced cytochrome c in the intermembrane space (IMS) are transferred via the dinuclear copper A center (CU(A)) of subunit 2 and heme A of subunit 1 to the active site in subunit 1, a binuclear center (BNC) formed by heme A3 and copper B (CU(B)). The BNC reduces molecular oxygen to 2 water molecules using 4 electrons from cytochrome c in the IMS and 4 protons from the mitochondrial matrix.</text>
</comment>
<keyword evidence="10 13" id="KW-0186">Copper</keyword>
<dbReference type="GO" id="GO:0005507">
    <property type="term" value="F:copper ion binding"/>
    <property type="evidence" value="ECO:0007669"/>
    <property type="project" value="InterPro"/>
</dbReference>
<dbReference type="InterPro" id="IPR034210">
    <property type="entry name" value="CcO_II_C"/>
</dbReference>
<keyword evidence="6 13" id="KW-0479">Metal-binding</keyword>
<dbReference type="SUPFAM" id="SSF81464">
    <property type="entry name" value="Cytochrome c oxidase subunit II-like, transmembrane region"/>
    <property type="match status" value="1"/>
</dbReference>
<feature type="transmembrane region" description="Helical" evidence="14">
    <location>
        <begin position="47"/>
        <end position="67"/>
    </location>
</feature>
<feature type="domain" description="Cytochrome oxidase subunit II transmembrane region profile" evidence="17">
    <location>
        <begin position="25"/>
        <end position="135"/>
    </location>
</feature>
<dbReference type="PROSITE" id="PS50857">
    <property type="entry name" value="COX2_CUA"/>
    <property type="match status" value="1"/>
</dbReference>
<evidence type="ECO:0000259" key="16">
    <source>
        <dbReference type="PROSITE" id="PS50857"/>
    </source>
</evidence>
<evidence type="ECO:0000256" key="5">
    <source>
        <dbReference type="ARBA" id="ARBA00022692"/>
    </source>
</evidence>
<keyword evidence="4 13" id="KW-0679">Respiratory chain</keyword>
<evidence type="ECO:0000259" key="17">
    <source>
        <dbReference type="PROSITE" id="PS50999"/>
    </source>
</evidence>
<dbReference type="InterPro" id="IPR008972">
    <property type="entry name" value="Cupredoxin"/>
</dbReference>
<dbReference type="InterPro" id="IPR011759">
    <property type="entry name" value="Cyt_c_oxidase_su2_TM_dom"/>
</dbReference>
<keyword evidence="5 13" id="KW-0812">Transmembrane</keyword>
<organism evidence="18">
    <name type="scientific">Protohalopteris sp</name>
    <dbReference type="NCBI Taxonomy" id="2843287"/>
    <lineage>
        <taxon>Eukaryota</taxon>
        <taxon>Sar</taxon>
        <taxon>Stramenopiles</taxon>
        <taxon>Ochrophyta</taxon>
        <taxon>PX clade</taxon>
        <taxon>Phaeophyceae</taxon>
        <taxon>Sphacelariales</taxon>
        <taxon>Stypocaulaceae</taxon>
        <taxon>Protohalopteris</taxon>
    </lineage>
</organism>
<comment type="subcellular location">
    <subcellularLocation>
        <location evidence="1">Membrane</location>
        <topology evidence="1">Multi-pass membrane protein</topology>
    </subcellularLocation>
    <subcellularLocation>
        <location evidence="13">Mitochondrion inner membrane</location>
        <topology evidence="13">Multi-pass membrane protein</topology>
    </subcellularLocation>
</comment>
<dbReference type="Gene3D" id="2.60.40.420">
    <property type="entry name" value="Cupredoxins - blue copper proteins"/>
    <property type="match status" value="1"/>
</dbReference>
<evidence type="ECO:0000256" key="13">
    <source>
        <dbReference type="RuleBase" id="RU000457"/>
    </source>
</evidence>
<reference evidence="18" key="1">
    <citation type="journal article" date="2021" name="Genome Biol. Evol.">
        <title>Genomic rearrangements and sequence evolution across brown algal organelles.</title>
        <authorList>
            <person name="Starko S."/>
            <person name="Bringloe T.T."/>
            <person name="Gomez M.S."/>
            <person name="Darby H."/>
            <person name="Graham S.W."/>
            <person name="Martone P.T."/>
        </authorList>
    </citation>
    <scope>NUCLEOTIDE SEQUENCE</scope>
</reference>
<dbReference type="EMBL" id="MZ156064">
    <property type="protein sequence ID" value="QWK44966.1"/>
    <property type="molecule type" value="Genomic_DNA"/>
</dbReference>
<feature type="domain" description="Cytochrome oxidase subunit II copper A binding" evidence="16">
    <location>
        <begin position="136"/>
        <end position="272"/>
    </location>
</feature>
<comment type="catalytic activity">
    <reaction evidence="12">
        <text>4 Fe(II)-[cytochrome c] + O2 + 8 H(+)(in) = 4 Fe(III)-[cytochrome c] + 2 H2O + 4 H(+)(out)</text>
        <dbReference type="Rhea" id="RHEA:11436"/>
        <dbReference type="Rhea" id="RHEA-COMP:10350"/>
        <dbReference type="Rhea" id="RHEA-COMP:14399"/>
        <dbReference type="ChEBI" id="CHEBI:15377"/>
        <dbReference type="ChEBI" id="CHEBI:15378"/>
        <dbReference type="ChEBI" id="CHEBI:15379"/>
        <dbReference type="ChEBI" id="CHEBI:29033"/>
        <dbReference type="ChEBI" id="CHEBI:29034"/>
        <dbReference type="EC" id="7.1.1.9"/>
    </reaction>
    <physiologicalReaction direction="left-to-right" evidence="12">
        <dbReference type="Rhea" id="RHEA:11437"/>
    </physiologicalReaction>
</comment>
<evidence type="ECO:0000256" key="1">
    <source>
        <dbReference type="ARBA" id="ARBA00004141"/>
    </source>
</evidence>
<dbReference type="GO" id="GO:0042773">
    <property type="term" value="P:ATP synthesis coupled electron transport"/>
    <property type="evidence" value="ECO:0007669"/>
    <property type="project" value="TreeGrafter"/>
</dbReference>
<sequence length="277" mass="31583">MLVFFYIVLFLIFVYYNTPVAGGAPNGNWQSGFQDPATPIMEGIIYLNNQLMFLMILISCFIGWLLFQTLKFYSDFDFHWGVSVENRNKKYSSRVYGKSTHSTMLEIIWTISPAVLLMFIGLPSFSLLYSMDETVDPAITLKVIGHQWYWKGIKFDSYLVPEEDLSIPKLYCTGKVGKVLRLLEVDNRVVLPIYTHIRVLVTGADVLHSWAIPSLGIKVDSCPGRLNQIFLFLKRDGVFYGQCSEICGVNHGFMPIVVKGVALEEYSAWISQRLKNC</sequence>
<evidence type="ECO:0000313" key="18">
    <source>
        <dbReference type="EMBL" id="QWK44966.1"/>
    </source>
</evidence>
<evidence type="ECO:0000256" key="10">
    <source>
        <dbReference type="ARBA" id="ARBA00023008"/>
    </source>
</evidence>
<dbReference type="AlphaFoldDB" id="A0A8F0FF00"/>
<evidence type="ECO:0000256" key="3">
    <source>
        <dbReference type="ARBA" id="ARBA00022448"/>
    </source>
</evidence>
<comment type="similarity">
    <text evidence="2 13">Belongs to the cytochrome c oxidase subunit 2 family.</text>
</comment>
<feature type="transmembrane region" description="Helical" evidence="14">
    <location>
        <begin position="107"/>
        <end position="129"/>
    </location>
</feature>
<evidence type="ECO:0000256" key="6">
    <source>
        <dbReference type="ARBA" id="ARBA00022723"/>
    </source>
</evidence>
<evidence type="ECO:0000256" key="15">
    <source>
        <dbReference type="SAM" id="SignalP"/>
    </source>
</evidence>
<feature type="signal peptide" evidence="15">
    <location>
        <begin position="1"/>
        <end position="23"/>
    </location>
</feature>
<evidence type="ECO:0000256" key="11">
    <source>
        <dbReference type="ARBA" id="ARBA00023136"/>
    </source>
</evidence>
<keyword evidence="7" id="KW-1278">Translocase</keyword>
<geneLocation type="mitochondrion" evidence="18"/>
<keyword evidence="9 14" id="KW-1133">Transmembrane helix</keyword>
<evidence type="ECO:0000256" key="14">
    <source>
        <dbReference type="SAM" id="Phobius"/>
    </source>
</evidence>